<dbReference type="Gene3D" id="3.30.70.1880">
    <property type="entry name" value="Protein of unknown function DUF881"/>
    <property type="match status" value="1"/>
</dbReference>
<dbReference type="PANTHER" id="PTHR37313:SF2">
    <property type="entry name" value="UPF0749 PROTEIN YLXX"/>
    <property type="match status" value="1"/>
</dbReference>
<keyword evidence="2" id="KW-0472">Membrane</keyword>
<proteinExistence type="inferred from homology"/>
<keyword evidence="4" id="KW-1185">Reference proteome</keyword>
<feature type="transmembrane region" description="Helical" evidence="2">
    <location>
        <begin position="6"/>
        <end position="27"/>
    </location>
</feature>
<sequence length="240" mass="26889">MKKTVYIRFTFILLIVGFMLAVQYNTVKNPETRDTRDVWAIRQELAKETELHSELLSEVRVLEQTIGKYENMMYESPKIALNETVGQLKKEIGLVEFNGPGLTIKVEPSLESIVVGQAIDGISPELLVRLINEINRFKARAVEVDGKRIIYSSAIRDVNGKTTVNNLAVKTAPFTIKVGTSTFEDAKKMYNQLEASAIGDDFYIDNLKLVIGEPENNVKIAAYDQSISKQFLLEIPGGES</sequence>
<gene>
    <name evidence="3" type="ORF">FG384_18670</name>
</gene>
<dbReference type="AlphaFoldDB" id="A0A544TGD1"/>
<dbReference type="RefSeq" id="WP_142644199.1">
    <property type="nucleotide sequence ID" value="NZ_VDGI01000033.1"/>
</dbReference>
<keyword evidence="2" id="KW-0812">Transmembrane</keyword>
<name>A0A544TGD1_9BACI</name>
<keyword evidence="2" id="KW-1133">Transmembrane helix</keyword>
<dbReference type="OrthoDB" id="2439649at2"/>
<evidence type="ECO:0000313" key="4">
    <source>
        <dbReference type="Proteomes" id="UP000316626"/>
    </source>
</evidence>
<evidence type="ECO:0000313" key="3">
    <source>
        <dbReference type="EMBL" id="TQR16477.1"/>
    </source>
</evidence>
<reference evidence="3 4" key="1">
    <citation type="submission" date="2019-06" db="EMBL/GenBank/DDBJ databases">
        <title>Psychrobacillus vulpis sp. nov., a new species isolated from feces of a red fox that inhabits in The Tablas de Daimiel Natural Park, Albacete, Spain.</title>
        <authorList>
            <person name="Rodriguez M."/>
            <person name="Reina J.C."/>
            <person name="Bejar V."/>
            <person name="Llamas I."/>
        </authorList>
    </citation>
    <scope>NUCLEOTIDE SEQUENCE [LARGE SCALE GENOMIC DNA]</scope>
    <source>
        <strain evidence="3 4">Z8</strain>
    </source>
</reference>
<dbReference type="Pfam" id="PF05949">
    <property type="entry name" value="DUF881"/>
    <property type="match status" value="1"/>
</dbReference>
<protein>
    <submittedName>
        <fullName evidence="3">DUF881 domain-containing protein</fullName>
    </submittedName>
</protein>
<comment type="similarity">
    <text evidence="1">Belongs to the UPF0749 family.</text>
</comment>
<evidence type="ECO:0000256" key="2">
    <source>
        <dbReference type="SAM" id="Phobius"/>
    </source>
</evidence>
<accession>A0A544TGD1</accession>
<dbReference type="InterPro" id="IPR010273">
    <property type="entry name" value="DUF881"/>
</dbReference>
<evidence type="ECO:0000256" key="1">
    <source>
        <dbReference type="ARBA" id="ARBA00009108"/>
    </source>
</evidence>
<comment type="caution">
    <text evidence="3">The sequence shown here is derived from an EMBL/GenBank/DDBJ whole genome shotgun (WGS) entry which is preliminary data.</text>
</comment>
<dbReference type="PANTHER" id="PTHR37313">
    <property type="entry name" value="UPF0749 PROTEIN RV1825"/>
    <property type="match status" value="1"/>
</dbReference>
<dbReference type="EMBL" id="VDGI01000033">
    <property type="protein sequence ID" value="TQR16477.1"/>
    <property type="molecule type" value="Genomic_DNA"/>
</dbReference>
<organism evidence="3 4">
    <name type="scientific">Psychrobacillus vulpis</name>
    <dbReference type="NCBI Taxonomy" id="2325572"/>
    <lineage>
        <taxon>Bacteria</taxon>
        <taxon>Bacillati</taxon>
        <taxon>Bacillota</taxon>
        <taxon>Bacilli</taxon>
        <taxon>Bacillales</taxon>
        <taxon>Bacillaceae</taxon>
        <taxon>Psychrobacillus</taxon>
    </lineage>
</organism>
<dbReference type="Proteomes" id="UP000316626">
    <property type="component" value="Unassembled WGS sequence"/>
</dbReference>